<dbReference type="Pfam" id="PF13374">
    <property type="entry name" value="TPR_10"/>
    <property type="match status" value="2"/>
</dbReference>
<feature type="repeat" description="TPR" evidence="3">
    <location>
        <begin position="82"/>
        <end position="115"/>
    </location>
</feature>
<dbReference type="EMBL" id="BDSP01000218">
    <property type="protein sequence ID" value="GAX24928.1"/>
    <property type="molecule type" value="Genomic_DNA"/>
</dbReference>
<evidence type="ECO:0000256" key="1">
    <source>
        <dbReference type="ARBA" id="ARBA00022737"/>
    </source>
</evidence>
<evidence type="ECO:0000313" key="5">
    <source>
        <dbReference type="EMBL" id="GAX24928.1"/>
    </source>
</evidence>
<comment type="caution">
    <text evidence="5">The sequence shown here is derived from an EMBL/GenBank/DDBJ whole genome shotgun (WGS) entry which is preliminary data.</text>
</comment>
<dbReference type="AlphaFoldDB" id="A0A1Z5KG37"/>
<evidence type="ECO:0008006" key="7">
    <source>
        <dbReference type="Google" id="ProtNLM"/>
    </source>
</evidence>
<keyword evidence="6" id="KW-1185">Reference proteome</keyword>
<dbReference type="SUPFAM" id="SSF48452">
    <property type="entry name" value="TPR-like"/>
    <property type="match status" value="3"/>
</dbReference>
<feature type="region of interest" description="Disordered" evidence="4">
    <location>
        <begin position="243"/>
        <end position="284"/>
    </location>
</feature>
<dbReference type="InterPro" id="IPR019734">
    <property type="entry name" value="TPR_rpt"/>
</dbReference>
<accession>A0A1Z5KG37</accession>
<dbReference type="InParanoid" id="A0A1Z5KG37"/>
<feature type="repeat" description="TPR" evidence="3">
    <location>
        <begin position="750"/>
        <end position="783"/>
    </location>
</feature>
<dbReference type="OrthoDB" id="42563at2759"/>
<dbReference type="InterPro" id="IPR011990">
    <property type="entry name" value="TPR-like_helical_dom_sf"/>
</dbReference>
<reference evidence="5 6" key="1">
    <citation type="journal article" date="2015" name="Plant Cell">
        <title>Oil accumulation by the oleaginous diatom Fistulifera solaris as revealed by the genome and transcriptome.</title>
        <authorList>
            <person name="Tanaka T."/>
            <person name="Maeda Y."/>
            <person name="Veluchamy A."/>
            <person name="Tanaka M."/>
            <person name="Abida H."/>
            <person name="Marechal E."/>
            <person name="Bowler C."/>
            <person name="Muto M."/>
            <person name="Sunaga Y."/>
            <person name="Tanaka M."/>
            <person name="Yoshino T."/>
            <person name="Taniguchi T."/>
            <person name="Fukuda Y."/>
            <person name="Nemoto M."/>
            <person name="Matsumoto M."/>
            <person name="Wong P.S."/>
            <person name="Aburatani S."/>
            <person name="Fujibuchi W."/>
        </authorList>
    </citation>
    <scope>NUCLEOTIDE SEQUENCE [LARGE SCALE GENOMIC DNA]</scope>
    <source>
        <strain evidence="5 6">JPCC DA0580</strain>
    </source>
</reference>
<keyword evidence="1" id="KW-0677">Repeat</keyword>
<organism evidence="5 6">
    <name type="scientific">Fistulifera solaris</name>
    <name type="common">Oleaginous diatom</name>
    <dbReference type="NCBI Taxonomy" id="1519565"/>
    <lineage>
        <taxon>Eukaryota</taxon>
        <taxon>Sar</taxon>
        <taxon>Stramenopiles</taxon>
        <taxon>Ochrophyta</taxon>
        <taxon>Bacillariophyta</taxon>
        <taxon>Bacillariophyceae</taxon>
        <taxon>Bacillariophycidae</taxon>
        <taxon>Naviculales</taxon>
        <taxon>Naviculaceae</taxon>
        <taxon>Fistulifera</taxon>
    </lineage>
</organism>
<feature type="compositionally biased region" description="Polar residues" evidence="4">
    <location>
        <begin position="10"/>
        <end position="22"/>
    </location>
</feature>
<dbReference type="PROSITE" id="PS50005">
    <property type="entry name" value="TPR"/>
    <property type="match status" value="5"/>
</dbReference>
<evidence type="ECO:0000313" key="6">
    <source>
        <dbReference type="Proteomes" id="UP000198406"/>
    </source>
</evidence>
<name>A0A1Z5KG37_FISSO</name>
<dbReference type="PANTHER" id="PTHR45641">
    <property type="entry name" value="TETRATRICOPEPTIDE REPEAT PROTEIN (AFU_ORTHOLOGUE AFUA_6G03870)"/>
    <property type="match status" value="1"/>
</dbReference>
<feature type="region of interest" description="Disordered" evidence="4">
    <location>
        <begin position="1"/>
        <end position="22"/>
    </location>
</feature>
<dbReference type="Pfam" id="PF13424">
    <property type="entry name" value="TPR_12"/>
    <property type="match status" value="3"/>
</dbReference>
<sequence length="834" mass="92603">MYMNRLSYHRMSSNGSNANADSLEQKHGLPVIETSCLSKRKEPSPTSPASLSSPRVGGDFQMLHTTVSEHRDSVRKARAALASSLDRLGEHHVRRKEYDAAMDAFTEALHEKRSIYTNAVAALNRNAGVGNTFFSSSSDDSSQVHDEAIDEIIITLRNMGNVHSLRGEQDEAMRYYSEVTNLSAIKTTSNVDGDDTSTLFSGLVGEEDNSTLMSEINEDVKALDDMFRSISFRNNDNTSMWRRDKSLSKSLSSSSRSKEAPFPPSSKRRKSNFGQPNVPIWTEGEPFRRSSSAMFAESANQITEALDAFKSVLDNFSGDSLEVYKENYNSLALRADLLAESASRPDTPSDGKGGAPIDLQLLLDIYQHILKVQKEQQVLESASCQETSMHIASTLIRMGGVYYKLGSRLEELSMYKEAKDVYSRAFGENHAYVAGAKKNIGMVLAERGEYEEAMLEFDEARKIYLAANDESDLSRDVASAISCMGNVKNRTGDLAEALAHYMDALKIYKALCEKADDPANIESTEKTSSSVLDVTATLKVIGMVHAKQGQLDTATTFFVEAMDLLRSSGIDDSAAGSETIASLLTRIASIHVKKGDLTEAMEHYRQAYELIIQAKGTTNHQDVAGILHYIGGILHKQSDYDEAMNCYQEAIRIYHSTLGPGNPTVAGTLVMVGSIHYKRRNLDSAMMFYREALRLNRDAYGLHHPDVAPILKSIGTILTKTGDFRGAYEVFRDVLSIKCTIYGTCHPEVASAYKSLGNVHYKLGELADAERQYRHALSIYRRARGNEHPDTVAARTTIEHIRYWMKEKGLRRSNEGRHTRNSSRAQAQDDERSC</sequence>
<keyword evidence="2 3" id="KW-0802">TPR repeat</keyword>
<dbReference type="PANTHER" id="PTHR45641:SF19">
    <property type="entry name" value="NEPHROCYSTIN-3"/>
    <property type="match status" value="1"/>
</dbReference>
<feature type="region of interest" description="Disordered" evidence="4">
    <location>
        <begin position="35"/>
        <end position="58"/>
    </location>
</feature>
<feature type="repeat" description="TPR" evidence="3">
    <location>
        <begin position="581"/>
        <end position="614"/>
    </location>
</feature>
<dbReference type="Proteomes" id="UP000198406">
    <property type="component" value="Unassembled WGS sequence"/>
</dbReference>
<proteinExistence type="predicted"/>
<dbReference type="Gene3D" id="1.25.40.10">
    <property type="entry name" value="Tetratricopeptide repeat domain"/>
    <property type="match status" value="4"/>
</dbReference>
<protein>
    <recommendedName>
        <fullName evidence="7">Kinesin light chain</fullName>
    </recommendedName>
</protein>
<evidence type="ECO:0000256" key="2">
    <source>
        <dbReference type="ARBA" id="ARBA00022803"/>
    </source>
</evidence>
<dbReference type="SMART" id="SM00028">
    <property type="entry name" value="TPR"/>
    <property type="match status" value="11"/>
</dbReference>
<gene>
    <name evidence="5" type="ORF">FisN_2Lh206</name>
</gene>
<feature type="repeat" description="TPR" evidence="3">
    <location>
        <begin position="666"/>
        <end position="699"/>
    </location>
</feature>
<evidence type="ECO:0000256" key="3">
    <source>
        <dbReference type="PROSITE-ProRule" id="PRU00339"/>
    </source>
</evidence>
<feature type="repeat" description="TPR" evidence="3">
    <location>
        <begin position="624"/>
        <end position="657"/>
    </location>
</feature>
<evidence type="ECO:0000256" key="4">
    <source>
        <dbReference type="SAM" id="MobiDB-lite"/>
    </source>
</evidence>
<feature type="region of interest" description="Disordered" evidence="4">
    <location>
        <begin position="810"/>
        <end position="834"/>
    </location>
</feature>